<proteinExistence type="predicted"/>
<protein>
    <recommendedName>
        <fullName evidence="1">TNase-like domain-containing protein</fullName>
    </recommendedName>
</protein>
<dbReference type="SMART" id="SM00318">
    <property type="entry name" value="SNc"/>
    <property type="match status" value="1"/>
</dbReference>
<feature type="domain" description="TNase-like" evidence="1">
    <location>
        <begin position="30"/>
        <end position="153"/>
    </location>
</feature>
<reference evidence="2 3" key="1">
    <citation type="journal article" date="1992" name="Lakartidningen">
        <title>[Penicillin V and not amoxicillin is the first choice preparation in acute otitis].</title>
        <authorList>
            <person name="Kamme C."/>
            <person name="Lundgren K."/>
            <person name="Prellner K."/>
        </authorList>
    </citation>
    <scope>NUCLEOTIDE SEQUENCE [LARGE SCALE GENOMIC DNA]</scope>
    <source>
        <strain evidence="2 3">PC5538III-lc</strain>
    </source>
</reference>
<dbReference type="RefSeq" id="WP_147737227.1">
    <property type="nucleotide sequence ID" value="NZ_SAXX01000023.1"/>
</dbReference>
<accession>A0A5C8DY43</accession>
<organism evidence="2 3">
    <name type="scientific">Brachyspira aalborgi</name>
    <dbReference type="NCBI Taxonomy" id="29522"/>
    <lineage>
        <taxon>Bacteria</taxon>
        <taxon>Pseudomonadati</taxon>
        <taxon>Spirochaetota</taxon>
        <taxon>Spirochaetia</taxon>
        <taxon>Brachyspirales</taxon>
        <taxon>Brachyspiraceae</taxon>
        <taxon>Brachyspira</taxon>
    </lineage>
</organism>
<dbReference type="InterPro" id="IPR016071">
    <property type="entry name" value="Staphylococal_nuclease_OB-fold"/>
</dbReference>
<dbReference type="EMBL" id="SAXX01000023">
    <property type="protein sequence ID" value="TXJ30335.1"/>
    <property type="molecule type" value="Genomic_DNA"/>
</dbReference>
<name>A0A5C8DY43_9SPIR</name>
<evidence type="ECO:0000259" key="1">
    <source>
        <dbReference type="PROSITE" id="PS50830"/>
    </source>
</evidence>
<dbReference type="AlphaFoldDB" id="A0A5C8DY43"/>
<evidence type="ECO:0000313" key="2">
    <source>
        <dbReference type="EMBL" id="TXJ30335.1"/>
    </source>
</evidence>
<dbReference type="Gene3D" id="2.40.50.90">
    <property type="match status" value="1"/>
</dbReference>
<dbReference type="SUPFAM" id="SSF50199">
    <property type="entry name" value="Staphylococcal nuclease"/>
    <property type="match status" value="1"/>
</dbReference>
<comment type="caution">
    <text evidence="2">The sequence shown here is derived from an EMBL/GenBank/DDBJ whole genome shotgun (WGS) entry which is preliminary data.</text>
</comment>
<gene>
    <name evidence="2" type="ORF">EPJ69_09695</name>
</gene>
<dbReference type="Pfam" id="PF00565">
    <property type="entry name" value="SNase"/>
    <property type="match status" value="1"/>
</dbReference>
<evidence type="ECO:0000313" key="3">
    <source>
        <dbReference type="Proteomes" id="UP000324707"/>
    </source>
</evidence>
<dbReference type="PROSITE" id="PS50830">
    <property type="entry name" value="TNASE_3"/>
    <property type="match status" value="1"/>
</dbReference>
<dbReference type="InterPro" id="IPR035437">
    <property type="entry name" value="SNase_OB-fold_sf"/>
</dbReference>
<dbReference type="Proteomes" id="UP000324707">
    <property type="component" value="Unassembled WGS sequence"/>
</dbReference>
<sequence>MKKIILNTLFSYILLFLCVSTVLAKEYGGEITNFKIVKVRDGDTFIIDIPNIPEVFGSEIAVRIRGIDTPELKDEREEIRKISIQAKEELEKLLLNSNVESGQKPNITLYNLGRDKYFRLLASVKVDNIDIAEYMINKGLAKKYRSGAKDGWN</sequence>